<dbReference type="AlphaFoldDB" id="A0AAC9WIE5"/>
<organism evidence="4 6">
    <name type="scientific">Clostridium formicaceticum</name>
    <dbReference type="NCBI Taxonomy" id="1497"/>
    <lineage>
        <taxon>Bacteria</taxon>
        <taxon>Bacillati</taxon>
        <taxon>Bacillota</taxon>
        <taxon>Clostridia</taxon>
        <taxon>Eubacteriales</taxon>
        <taxon>Clostridiaceae</taxon>
        <taxon>Clostridium</taxon>
    </lineage>
</organism>
<dbReference type="Proteomes" id="UP000177894">
    <property type="component" value="Chromosome"/>
</dbReference>
<dbReference type="EMBL" id="CP020559">
    <property type="protein sequence ID" value="ARE88665.1"/>
    <property type="molecule type" value="Genomic_DNA"/>
</dbReference>
<keyword evidence="1" id="KW-1133">Transmembrane helix</keyword>
<dbReference type="EMBL" id="CP017603">
    <property type="protein sequence ID" value="AOY78029.1"/>
    <property type="molecule type" value="Genomic_DNA"/>
</dbReference>
<dbReference type="InterPro" id="IPR025857">
    <property type="entry name" value="MacB_PCD"/>
</dbReference>
<protein>
    <submittedName>
        <fullName evidence="4">MacB-like periplasmic core domain protein</fullName>
    </submittedName>
</protein>
<accession>A0AAC9WIE5</accession>
<feature type="transmembrane region" description="Helical" evidence="1">
    <location>
        <begin position="364"/>
        <end position="387"/>
    </location>
</feature>
<reference evidence="3 5" key="1">
    <citation type="submission" date="2016-10" db="EMBL/GenBank/DDBJ databases">
        <title>Complete Genome Sequence of Acetogen Clostridium formicoaceticum ATCC 27076.</title>
        <authorList>
            <person name="Bao T."/>
            <person name="Cheng C."/>
            <person name="Zhao J."/>
            <person name="Yang S.-T."/>
            <person name="Wang J."/>
            <person name="Wang M."/>
        </authorList>
    </citation>
    <scope>NUCLEOTIDE SEQUENCE [LARGE SCALE GENOMIC DNA]</scope>
    <source>
        <strain evidence="3 5">ATCC 27076</strain>
    </source>
</reference>
<evidence type="ECO:0000313" key="6">
    <source>
        <dbReference type="Proteomes" id="UP000192478"/>
    </source>
</evidence>
<feature type="transmembrane region" description="Helical" evidence="1">
    <location>
        <begin position="399"/>
        <end position="416"/>
    </location>
</feature>
<sequence>MNVRKIWKCFFFSGIFILLLSISFIQGINKNAEVLLGTFGFNKISVEAKENSIKRSTYGFTKDEVLKLEHKLKENLISFTLPFEVNIKNQSNAMSVRALAISSSYQSFADINLIGGSFLTEKQEMNKDRVLIIEEETALKLFKSTDIIGMNMELMDKNFTIIGVYKRRNSLLSNLLKKKESNIYIPLQAVFILDENIEIPYFQVAISDEGKGIQSPKAVIKVLEDIGKSSSNYKITDYRSFQKRIFQINKILIFIFGISIIYDATKTQIKALKRMFLTIRNSCSTQYFSEAMKSNRKVLIYLIMRFLFLTSCVYIILNSIKFDFYIPAVDSSYAIYSIDLFINNLLGIATSKTLFQCIPYLSELLIVLTSILGTVLGGLLLYIGFFFSKHIQQQLDKGLLFFSIGYLAVLLLSNVIMMIIHLPIVMDIKIVIAIYIFLVQRKFPAFDELKNIEGENPLSINNNL</sequence>
<evidence type="ECO:0000313" key="3">
    <source>
        <dbReference type="EMBL" id="AOY78029.1"/>
    </source>
</evidence>
<dbReference type="Pfam" id="PF12704">
    <property type="entry name" value="MacB_PCD"/>
    <property type="match status" value="1"/>
</dbReference>
<evidence type="ECO:0000313" key="4">
    <source>
        <dbReference type="EMBL" id="ARE88665.1"/>
    </source>
</evidence>
<gene>
    <name evidence="3" type="ORF">BJL90_20480</name>
    <name evidence="4" type="ORF">CLFO_30710</name>
</gene>
<feature type="transmembrane region" description="Helical" evidence="1">
    <location>
        <begin position="298"/>
        <end position="317"/>
    </location>
</feature>
<keyword evidence="1" id="KW-0472">Membrane</keyword>
<evidence type="ECO:0000313" key="5">
    <source>
        <dbReference type="Proteomes" id="UP000177894"/>
    </source>
</evidence>
<reference evidence="4 6" key="2">
    <citation type="submission" date="2017-03" db="EMBL/GenBank/DDBJ databases">
        <title>Complete sequence of Clostridium formicaceticum DSM 92.</title>
        <authorList>
            <person name="Poehlein A."/>
            <person name="Karl M."/>
            <person name="Bengelsdorf F.R."/>
            <person name="Duerre P."/>
            <person name="Daniel R."/>
        </authorList>
    </citation>
    <scope>NUCLEOTIDE SEQUENCE [LARGE SCALE GENOMIC DNA]</scope>
    <source>
        <strain evidence="4 6">DSM 92</strain>
    </source>
</reference>
<keyword evidence="1" id="KW-0812">Transmembrane</keyword>
<feature type="transmembrane region" description="Helical" evidence="1">
    <location>
        <begin position="245"/>
        <end position="265"/>
    </location>
</feature>
<dbReference type="KEGG" id="cfm:BJL90_20480"/>
<dbReference type="Proteomes" id="UP000192478">
    <property type="component" value="Chromosome"/>
</dbReference>
<evidence type="ECO:0000256" key="1">
    <source>
        <dbReference type="SAM" id="Phobius"/>
    </source>
</evidence>
<keyword evidence="5" id="KW-1185">Reference proteome</keyword>
<proteinExistence type="predicted"/>
<name>A0AAC9WIE5_9CLOT</name>
<evidence type="ECO:0000259" key="2">
    <source>
        <dbReference type="Pfam" id="PF12704"/>
    </source>
</evidence>
<dbReference type="RefSeq" id="WP_070972580.1">
    <property type="nucleotide sequence ID" value="NZ_CP017603.1"/>
</dbReference>
<feature type="domain" description="MacB-like periplasmic core" evidence="2">
    <location>
        <begin position="14"/>
        <end position="190"/>
    </location>
</feature>